<keyword evidence="5" id="KW-1133">Transmembrane helix</keyword>
<dbReference type="SMART" id="SM00184">
    <property type="entry name" value="RING"/>
    <property type="match status" value="2"/>
</dbReference>
<evidence type="ECO:0000256" key="1">
    <source>
        <dbReference type="ARBA" id="ARBA00022771"/>
    </source>
</evidence>
<proteinExistence type="predicted"/>
<dbReference type="InterPro" id="IPR013083">
    <property type="entry name" value="Znf_RING/FYVE/PHD"/>
</dbReference>
<evidence type="ECO:0000256" key="2">
    <source>
        <dbReference type="ARBA" id="ARBA00022833"/>
    </source>
</evidence>
<feature type="transmembrane region" description="Helical" evidence="5">
    <location>
        <begin position="235"/>
        <end position="259"/>
    </location>
</feature>
<organism evidence="7 8">
    <name type="scientific">Plectus sambesii</name>
    <dbReference type="NCBI Taxonomy" id="2011161"/>
    <lineage>
        <taxon>Eukaryota</taxon>
        <taxon>Metazoa</taxon>
        <taxon>Ecdysozoa</taxon>
        <taxon>Nematoda</taxon>
        <taxon>Chromadorea</taxon>
        <taxon>Plectida</taxon>
        <taxon>Plectina</taxon>
        <taxon>Plectoidea</taxon>
        <taxon>Plectidae</taxon>
        <taxon>Plectus</taxon>
    </lineage>
</organism>
<evidence type="ECO:0000259" key="6">
    <source>
        <dbReference type="PROSITE" id="PS50089"/>
    </source>
</evidence>
<dbReference type="AlphaFoldDB" id="A0A914VVJ4"/>
<evidence type="ECO:0000256" key="3">
    <source>
        <dbReference type="PROSITE-ProRule" id="PRU00175"/>
    </source>
</evidence>
<keyword evidence="1 3" id="KW-0863">Zinc-finger</keyword>
<evidence type="ECO:0000313" key="8">
    <source>
        <dbReference type="WBParaSite" id="PSAMB.scaffold246size61639.g4148.t1"/>
    </source>
</evidence>
<dbReference type="PROSITE" id="PS50089">
    <property type="entry name" value="ZF_RING_2"/>
    <property type="match status" value="1"/>
</dbReference>
<evidence type="ECO:0000313" key="7">
    <source>
        <dbReference type="Proteomes" id="UP000887566"/>
    </source>
</evidence>
<keyword evidence="2" id="KW-0862">Zinc</keyword>
<keyword evidence="7" id="KW-1185">Reference proteome</keyword>
<dbReference type="GO" id="GO:0008270">
    <property type="term" value="F:zinc ion binding"/>
    <property type="evidence" value="ECO:0007669"/>
    <property type="project" value="UniProtKB-KW"/>
</dbReference>
<keyword evidence="1 3" id="KW-0479">Metal-binding</keyword>
<keyword evidence="5" id="KW-0812">Transmembrane</keyword>
<feature type="region of interest" description="Disordered" evidence="4">
    <location>
        <begin position="1"/>
        <end position="26"/>
    </location>
</feature>
<reference evidence="8" key="1">
    <citation type="submission" date="2022-11" db="UniProtKB">
        <authorList>
            <consortium name="WormBaseParasite"/>
        </authorList>
    </citation>
    <scope>IDENTIFICATION</scope>
</reference>
<sequence>MYAVLHRNRGVAPSSTHAPQRDGERSADFSTHCRLCSRRIRADDQRRHASQPSGTGCDCAYHVECLVRAYQTGRSACDCGENLPFEPIRIVVPRRVRGQHRPDQDDSEFTGAQSDLRSVGDECPICMHSLTTHSLGPIGRPSVCDHAFHLHCLIETAYTPARDRARDQSIDPDFPSFVCPICRADVISVASQGAPQILIYYEALEGRIESEPIFGNFTSNRSGRGFSQQQQQRNWWDVVEVVAEVAIGTAIVVAMILFARR</sequence>
<protein>
    <submittedName>
        <fullName evidence="8">RING-type domain-containing protein</fullName>
    </submittedName>
</protein>
<dbReference type="WBParaSite" id="PSAMB.scaffold246size61639.g4148.t1">
    <property type="protein sequence ID" value="PSAMB.scaffold246size61639.g4148.t1"/>
    <property type="gene ID" value="PSAMB.scaffold246size61639.g4148"/>
</dbReference>
<evidence type="ECO:0000256" key="5">
    <source>
        <dbReference type="SAM" id="Phobius"/>
    </source>
</evidence>
<feature type="domain" description="RING-type" evidence="6">
    <location>
        <begin position="123"/>
        <end position="183"/>
    </location>
</feature>
<keyword evidence="5" id="KW-0472">Membrane</keyword>
<evidence type="ECO:0000256" key="4">
    <source>
        <dbReference type="SAM" id="MobiDB-lite"/>
    </source>
</evidence>
<accession>A0A914VVJ4</accession>
<dbReference type="Proteomes" id="UP000887566">
    <property type="component" value="Unplaced"/>
</dbReference>
<dbReference type="Gene3D" id="3.30.40.10">
    <property type="entry name" value="Zinc/RING finger domain, C3HC4 (zinc finger)"/>
    <property type="match status" value="1"/>
</dbReference>
<dbReference type="SUPFAM" id="SSF57850">
    <property type="entry name" value="RING/U-box"/>
    <property type="match status" value="1"/>
</dbReference>
<name>A0A914VVJ4_9BILA</name>
<dbReference type="InterPro" id="IPR001841">
    <property type="entry name" value="Znf_RING"/>
</dbReference>